<dbReference type="EMBL" id="JAIWIU010000010">
    <property type="protein sequence ID" value="MCA2014826.1"/>
    <property type="molecule type" value="Genomic_DNA"/>
</dbReference>
<evidence type="ECO:0000313" key="4">
    <source>
        <dbReference type="Proteomes" id="UP001199044"/>
    </source>
</evidence>
<evidence type="ECO:0000313" key="3">
    <source>
        <dbReference type="EMBL" id="MCA2014826.1"/>
    </source>
</evidence>
<dbReference type="InterPro" id="IPR002678">
    <property type="entry name" value="DUF34/NIF3"/>
</dbReference>
<accession>A0ABS7YIX0</accession>
<gene>
    <name evidence="3" type="ORF">LDJ79_01805</name>
</gene>
<evidence type="ECO:0000256" key="1">
    <source>
        <dbReference type="ARBA" id="ARBA00006964"/>
    </source>
</evidence>
<keyword evidence="2" id="KW-0479">Metal-binding</keyword>
<dbReference type="InterPro" id="IPR036069">
    <property type="entry name" value="DUF34/NIF3_sf"/>
</dbReference>
<protein>
    <submittedName>
        <fullName evidence="3">Nif3-like dinuclear metal center hexameric protein</fullName>
    </submittedName>
</protein>
<evidence type="ECO:0000256" key="2">
    <source>
        <dbReference type="ARBA" id="ARBA00022723"/>
    </source>
</evidence>
<dbReference type="Proteomes" id="UP001199044">
    <property type="component" value="Unassembled WGS sequence"/>
</dbReference>
<organism evidence="3 4">
    <name type="scientific">Vibrio tritonius</name>
    <dbReference type="NCBI Taxonomy" id="1435069"/>
    <lineage>
        <taxon>Bacteria</taxon>
        <taxon>Pseudomonadati</taxon>
        <taxon>Pseudomonadota</taxon>
        <taxon>Gammaproteobacteria</taxon>
        <taxon>Vibrionales</taxon>
        <taxon>Vibrionaceae</taxon>
        <taxon>Vibrio</taxon>
    </lineage>
</organism>
<dbReference type="RefSeq" id="WP_225249390.1">
    <property type="nucleotide sequence ID" value="NZ_CP152307.1"/>
</dbReference>
<dbReference type="NCBIfam" id="TIGR00486">
    <property type="entry name" value="YbgI_SA1388"/>
    <property type="match status" value="1"/>
</dbReference>
<dbReference type="SUPFAM" id="SSF102705">
    <property type="entry name" value="NIF3 (NGG1p interacting factor 3)-like"/>
    <property type="match status" value="1"/>
</dbReference>
<name>A0ABS7YIX0_9VIBR</name>
<sequence>MNNFELETLLNDTLSPNLIKDYCPNGLQVEGKSEIKKIVTGVTASAALIDKAIELNADAILVHHGYFWKNEPQAIRGMKGRRIRQLIKHDINLLAYHLPLDIHPTLGNNAQLAQRLGITLEGGLEGHPQSVAMHGRLEKPVTGAEFASRIASTLNREPMHIAPENEAKLIETVGLCTGGGQDFIELAVEKGLDAFISGEISERTTYSAREQDIHYFAAGHHATERYGVKALGEWLAQEHSLDVTFIDINNPV</sequence>
<dbReference type="Pfam" id="PF01784">
    <property type="entry name" value="DUF34_NIF3"/>
    <property type="match status" value="1"/>
</dbReference>
<comment type="caution">
    <text evidence="3">The sequence shown here is derived from an EMBL/GenBank/DDBJ whole genome shotgun (WGS) entry which is preliminary data.</text>
</comment>
<dbReference type="Gene3D" id="3.40.1390.30">
    <property type="entry name" value="NIF3 (NGG1p interacting factor 3)-like"/>
    <property type="match status" value="2"/>
</dbReference>
<dbReference type="PANTHER" id="PTHR13799">
    <property type="entry name" value="NGG1 INTERACTING FACTOR 3"/>
    <property type="match status" value="1"/>
</dbReference>
<proteinExistence type="inferred from homology"/>
<dbReference type="PANTHER" id="PTHR13799:SF14">
    <property type="entry name" value="GTP CYCLOHYDROLASE 1 TYPE 2 HOMOLOG"/>
    <property type="match status" value="1"/>
</dbReference>
<reference evidence="4" key="1">
    <citation type="submission" date="2023-07" db="EMBL/GenBank/DDBJ databases">
        <title>Molecular identification of indigenous halophilic bacteria isolated from red sea cost, biodegradation of synthetic dyes and assessment of degraded metabolite toxicity.</title>
        <authorList>
            <person name="Chaieb K."/>
            <person name="Altayb H.N."/>
        </authorList>
    </citation>
    <scope>NUCLEOTIDE SEQUENCE [LARGE SCALE GENOMIC DNA]</scope>
    <source>
        <strain evidence="4">K20</strain>
    </source>
</reference>
<keyword evidence="4" id="KW-1185">Reference proteome</keyword>
<comment type="similarity">
    <text evidence="1">Belongs to the GTP cyclohydrolase I type 2/NIF3 family.</text>
</comment>